<gene>
    <name evidence="4" type="ORF">BGI27_15900</name>
    <name evidence="5" type="ORF">CGU29_15940</name>
</gene>
<dbReference type="AlphaFoldDB" id="A0A272ENB8"/>
<feature type="domain" description="SHSP" evidence="3">
    <location>
        <begin position="24"/>
        <end position="137"/>
    </location>
</feature>
<dbReference type="Pfam" id="PF00011">
    <property type="entry name" value="HSP20"/>
    <property type="match status" value="1"/>
</dbReference>
<evidence type="ECO:0000313" key="7">
    <source>
        <dbReference type="Proteomes" id="UP000623509"/>
    </source>
</evidence>
<dbReference type="PANTHER" id="PTHR11527">
    <property type="entry name" value="HEAT-SHOCK PROTEIN 20 FAMILY MEMBER"/>
    <property type="match status" value="1"/>
</dbReference>
<proteinExistence type="inferred from homology"/>
<organism evidence="5 6">
    <name type="scientific">Candidatus Dactylopiibacterium carminicum</name>
    <dbReference type="NCBI Taxonomy" id="857335"/>
    <lineage>
        <taxon>Bacteria</taxon>
        <taxon>Pseudomonadati</taxon>
        <taxon>Pseudomonadota</taxon>
        <taxon>Betaproteobacteria</taxon>
        <taxon>Rhodocyclales</taxon>
        <taxon>Rhodocyclaceae</taxon>
        <taxon>Candidatus Dactylopiibacterium</taxon>
    </lineage>
</organism>
<sequence>MANIVRSDPFEDLLRGFFIRPVGFGGGPEVPGIRVDLRESDKEYTLHAELPGIRKEDIHVQIDGSVVSISAERKTEKGVKDGERLLHTERSHGKVSRSFDLGSTLDETHATASFTDGVLELILPKKAATKARRLSIS</sequence>
<evidence type="ECO:0000313" key="5">
    <source>
        <dbReference type="EMBL" id="PAS91526.1"/>
    </source>
</evidence>
<name>A0A272ENB8_9RHOO</name>
<dbReference type="InterPro" id="IPR008978">
    <property type="entry name" value="HSP20-like_chaperone"/>
</dbReference>
<comment type="similarity">
    <text evidence="1 2">Belongs to the small heat shock protein (HSP20) family.</text>
</comment>
<dbReference type="InterPro" id="IPR031107">
    <property type="entry name" value="Small_HSP"/>
</dbReference>
<evidence type="ECO:0000259" key="3">
    <source>
        <dbReference type="PROSITE" id="PS01031"/>
    </source>
</evidence>
<dbReference type="Proteomes" id="UP000216107">
    <property type="component" value="Unassembled WGS sequence"/>
</dbReference>
<dbReference type="RefSeq" id="WP_095525813.1">
    <property type="nucleotide sequence ID" value="NZ_MDUX01000074.1"/>
</dbReference>
<dbReference type="EMBL" id="MDUX01000074">
    <property type="protein sequence ID" value="KAF7597953.1"/>
    <property type="molecule type" value="Genomic_DNA"/>
</dbReference>
<dbReference type="PROSITE" id="PS01031">
    <property type="entry name" value="SHSP"/>
    <property type="match status" value="1"/>
</dbReference>
<accession>A0A272ENB8</accession>
<evidence type="ECO:0000256" key="2">
    <source>
        <dbReference type="RuleBase" id="RU003616"/>
    </source>
</evidence>
<dbReference type="Proteomes" id="UP000623509">
    <property type="component" value="Unassembled WGS sequence"/>
</dbReference>
<comment type="caution">
    <text evidence="5">The sequence shown here is derived from an EMBL/GenBank/DDBJ whole genome shotgun (WGS) entry which is preliminary data.</text>
</comment>
<evidence type="ECO:0000313" key="4">
    <source>
        <dbReference type="EMBL" id="KAF7597953.1"/>
    </source>
</evidence>
<evidence type="ECO:0000256" key="1">
    <source>
        <dbReference type="PROSITE-ProRule" id="PRU00285"/>
    </source>
</evidence>
<reference evidence="5 6" key="2">
    <citation type="submission" date="2017-07" db="EMBL/GenBank/DDBJ databases">
        <title>Candidatus Dactylopiibacterium carminicum, a nitrogen-fixing symbiont of the cochineal insect Dactylopius coccus and Dactylopius opuntiae (Hemiptera: Coccoidea: Dactylopiidae).</title>
        <authorList>
            <person name="Vera A."/>
        </authorList>
    </citation>
    <scope>NUCLEOTIDE SEQUENCE [LARGE SCALE GENOMIC DNA]</scope>
    <source>
        <strain evidence="5 6">NFDCM</strain>
    </source>
</reference>
<dbReference type="EMBL" id="NMRN01000077">
    <property type="protein sequence ID" value="PAS91526.1"/>
    <property type="molecule type" value="Genomic_DNA"/>
</dbReference>
<keyword evidence="7" id="KW-1185">Reference proteome</keyword>
<dbReference type="SUPFAM" id="SSF49764">
    <property type="entry name" value="HSP20-like chaperones"/>
    <property type="match status" value="1"/>
</dbReference>
<dbReference type="Gene3D" id="2.60.40.790">
    <property type="match status" value="1"/>
</dbReference>
<protein>
    <submittedName>
        <fullName evidence="5">Heat-shock protein Hsp20</fullName>
    </submittedName>
</protein>
<dbReference type="InterPro" id="IPR002068">
    <property type="entry name" value="A-crystallin/Hsp20_dom"/>
</dbReference>
<evidence type="ECO:0000313" key="6">
    <source>
        <dbReference type="Proteomes" id="UP000216107"/>
    </source>
</evidence>
<reference evidence="4 7" key="1">
    <citation type="submission" date="2016-08" db="EMBL/GenBank/DDBJ databases">
        <title>Candidatus Dactylopiibacterium carminicum genome sequence.</title>
        <authorList>
            <person name="Ramirez-Puebla S.T."/>
            <person name="Ormeno-Orrillo E."/>
            <person name="Vera-Ponce De Leon A."/>
            <person name="Luis L."/>
            <person name="Sanchez-Flores A."/>
            <person name="Monica R."/>
            <person name="Martinez-Romero E."/>
        </authorList>
    </citation>
    <scope>NUCLEOTIDE SEQUENCE [LARGE SCALE GENOMIC DNA]</scope>
    <source>
        <strain evidence="4">END1</strain>
    </source>
</reference>
<dbReference type="OrthoDB" id="9808910at2"/>